<organism evidence="6 7">
    <name type="scientific">Desulfuribacillus stibiiarsenatis</name>
    <dbReference type="NCBI Taxonomy" id="1390249"/>
    <lineage>
        <taxon>Bacteria</taxon>
        <taxon>Bacillati</taxon>
        <taxon>Bacillota</taxon>
        <taxon>Desulfuribacillia</taxon>
        <taxon>Desulfuribacillales</taxon>
        <taxon>Desulfuribacillaceae</taxon>
        <taxon>Desulfuribacillus</taxon>
    </lineage>
</organism>
<dbReference type="FunFam" id="3.40.50.300:FF:000425">
    <property type="entry name" value="Probable ABC transporter, ATP-binding subunit"/>
    <property type="match status" value="1"/>
</dbReference>
<dbReference type="RefSeq" id="WP_069702713.1">
    <property type="nucleotide sequence ID" value="NZ_MJAT01000035.1"/>
</dbReference>
<dbReference type="InterPro" id="IPR017871">
    <property type="entry name" value="ABC_transporter-like_CS"/>
</dbReference>
<evidence type="ECO:0000259" key="5">
    <source>
        <dbReference type="PROSITE" id="PS50893"/>
    </source>
</evidence>
<keyword evidence="2" id="KW-0547">Nucleotide-binding</keyword>
<dbReference type="Pfam" id="PF00005">
    <property type="entry name" value="ABC_tran"/>
    <property type="match status" value="1"/>
</dbReference>
<keyword evidence="1" id="KW-0813">Transport</keyword>
<dbReference type="SMART" id="SM00382">
    <property type="entry name" value="AAA"/>
    <property type="match status" value="1"/>
</dbReference>
<name>A0A1E5L4F4_9FIRM</name>
<reference evidence="6 7" key="1">
    <citation type="submission" date="2016-09" db="EMBL/GenBank/DDBJ databases">
        <title>Desulfuribacillus arsenicus sp. nov., an obligately anaerobic, dissimilatory arsenic- and antimonate-reducing bacterium isolated from anoxic sediments.</title>
        <authorList>
            <person name="Abin C.A."/>
            <person name="Hollibaugh J.T."/>
        </authorList>
    </citation>
    <scope>NUCLEOTIDE SEQUENCE [LARGE SCALE GENOMIC DNA]</scope>
    <source>
        <strain evidence="6 7">MLFW-2</strain>
    </source>
</reference>
<dbReference type="InterPro" id="IPR003439">
    <property type="entry name" value="ABC_transporter-like_ATP-bd"/>
</dbReference>
<dbReference type="PROSITE" id="PS50893">
    <property type="entry name" value="ABC_TRANSPORTER_2"/>
    <property type="match status" value="1"/>
</dbReference>
<feature type="domain" description="ABC transporter" evidence="5">
    <location>
        <begin position="11"/>
        <end position="240"/>
    </location>
</feature>
<dbReference type="EMBL" id="MJAT01000035">
    <property type="protein sequence ID" value="OEH84978.1"/>
    <property type="molecule type" value="Genomic_DNA"/>
</dbReference>
<gene>
    <name evidence="6" type="ORF">BHU72_07245</name>
</gene>
<evidence type="ECO:0000256" key="2">
    <source>
        <dbReference type="ARBA" id="ARBA00022741"/>
    </source>
</evidence>
<dbReference type="AlphaFoldDB" id="A0A1E5L4F4"/>
<evidence type="ECO:0000256" key="1">
    <source>
        <dbReference type="ARBA" id="ARBA00022448"/>
    </source>
</evidence>
<keyword evidence="7" id="KW-1185">Reference proteome</keyword>
<dbReference type="PANTHER" id="PTHR42781:SF4">
    <property type="entry name" value="SPERMIDINE_PUTRESCINE IMPORT ATP-BINDING PROTEIN POTA"/>
    <property type="match status" value="1"/>
</dbReference>
<dbReference type="EC" id="7.6.2.9" evidence="4"/>
<dbReference type="PROSITE" id="PS00211">
    <property type="entry name" value="ABC_TRANSPORTER_1"/>
    <property type="match status" value="1"/>
</dbReference>
<dbReference type="OrthoDB" id="9802264at2"/>
<dbReference type="PANTHER" id="PTHR42781">
    <property type="entry name" value="SPERMIDINE/PUTRESCINE IMPORT ATP-BINDING PROTEIN POTA"/>
    <property type="match status" value="1"/>
</dbReference>
<dbReference type="InterPro" id="IPR003593">
    <property type="entry name" value="AAA+_ATPase"/>
</dbReference>
<dbReference type="Proteomes" id="UP000095255">
    <property type="component" value="Unassembled WGS sequence"/>
</dbReference>
<dbReference type="SUPFAM" id="SSF52540">
    <property type="entry name" value="P-loop containing nucleoside triphosphate hydrolases"/>
    <property type="match status" value="1"/>
</dbReference>
<protein>
    <recommendedName>
        <fullName evidence="4">ABC-type quaternary amine transporter</fullName>
        <ecNumber evidence="4">7.6.2.9</ecNumber>
    </recommendedName>
</protein>
<accession>A0A1E5L4F4</accession>
<evidence type="ECO:0000313" key="7">
    <source>
        <dbReference type="Proteomes" id="UP000095255"/>
    </source>
</evidence>
<dbReference type="GO" id="GO:0005524">
    <property type="term" value="F:ATP binding"/>
    <property type="evidence" value="ECO:0007669"/>
    <property type="project" value="UniProtKB-KW"/>
</dbReference>
<dbReference type="STRING" id="1390249.BHU72_07245"/>
<sequence length="377" mass="42728">MDTNTHIKEWLSVQDVKKAYHTQKMGPINLRIEKGEMFVLLGPSGCGKTTLLKMIAGLERQDTGNIVVNGVEISNVPAHQRKIVMMFQHPRLFPHLTVGENITFGLKMAGVEKSIQAQKLLQMLELVQLTGFAGRYPKSLSGGQQQRVALARALILEPEILLLDEPFSALDVSLREEMQQLVLKLQKELSLTTVLVTHDQEEAMVIANRIGIMFDGALVQVGTAQEIYHLPANARVARFFTTQNLIYGYVENQRFYASHHEQVSFPVPASVSCSGKTESIACIKDESIMIDELEEQYEESFEEQLKEEFRKKNEKDILRFVAKVTLRTFYRSAYKVKIAWMNLTFTAYCNKELHVGQAIQVSIPIDEIIILKKETAK</sequence>
<dbReference type="InterPro" id="IPR027417">
    <property type="entry name" value="P-loop_NTPase"/>
</dbReference>
<dbReference type="GO" id="GO:0015418">
    <property type="term" value="F:ABC-type quaternary ammonium compound transporting activity"/>
    <property type="evidence" value="ECO:0007669"/>
    <property type="project" value="UniProtKB-EC"/>
</dbReference>
<comment type="caution">
    <text evidence="6">The sequence shown here is derived from an EMBL/GenBank/DDBJ whole genome shotgun (WGS) entry which is preliminary data.</text>
</comment>
<keyword evidence="3" id="KW-0067">ATP-binding</keyword>
<dbReference type="GO" id="GO:0016887">
    <property type="term" value="F:ATP hydrolysis activity"/>
    <property type="evidence" value="ECO:0007669"/>
    <property type="project" value="InterPro"/>
</dbReference>
<evidence type="ECO:0000313" key="6">
    <source>
        <dbReference type="EMBL" id="OEH84978.1"/>
    </source>
</evidence>
<dbReference type="Gene3D" id="3.40.50.300">
    <property type="entry name" value="P-loop containing nucleotide triphosphate hydrolases"/>
    <property type="match status" value="1"/>
</dbReference>
<evidence type="ECO:0000256" key="3">
    <source>
        <dbReference type="ARBA" id="ARBA00022840"/>
    </source>
</evidence>
<dbReference type="InterPro" id="IPR050093">
    <property type="entry name" value="ABC_SmlMolc_Importer"/>
</dbReference>
<proteinExistence type="predicted"/>
<evidence type="ECO:0000256" key="4">
    <source>
        <dbReference type="ARBA" id="ARBA00066388"/>
    </source>
</evidence>